<evidence type="ECO:0000313" key="4">
    <source>
        <dbReference type="EMBL" id="GII92220.1"/>
    </source>
</evidence>
<protein>
    <recommendedName>
        <fullName evidence="3">Prepilin type IV endopeptidase peptidase domain-containing protein</fullName>
    </recommendedName>
</protein>
<comment type="similarity">
    <text evidence="1">Belongs to the peptidase A24 family.</text>
</comment>
<organism evidence="4 5">
    <name type="scientific">Sinosporangium siamense</name>
    <dbReference type="NCBI Taxonomy" id="1367973"/>
    <lineage>
        <taxon>Bacteria</taxon>
        <taxon>Bacillati</taxon>
        <taxon>Actinomycetota</taxon>
        <taxon>Actinomycetes</taxon>
        <taxon>Streptosporangiales</taxon>
        <taxon>Streptosporangiaceae</taxon>
        <taxon>Sinosporangium</taxon>
    </lineage>
</organism>
<dbReference type="GO" id="GO:0006465">
    <property type="term" value="P:signal peptide processing"/>
    <property type="evidence" value="ECO:0007669"/>
    <property type="project" value="TreeGrafter"/>
</dbReference>
<dbReference type="Gene3D" id="1.20.120.1220">
    <property type="match status" value="1"/>
</dbReference>
<accession>A0A919V4S2</accession>
<reference evidence="4" key="1">
    <citation type="submission" date="2021-01" db="EMBL/GenBank/DDBJ databases">
        <title>Whole genome shotgun sequence of Sinosporangium siamense NBRC 109515.</title>
        <authorList>
            <person name="Komaki H."/>
            <person name="Tamura T."/>
        </authorList>
    </citation>
    <scope>NUCLEOTIDE SEQUENCE</scope>
    <source>
        <strain evidence="4">NBRC 109515</strain>
    </source>
</reference>
<sequence length="224" mass="22903">MSLLTSLTLIATALLGVLVSGPVRALAGAFGEEPVGWREELAAMRQAAAGGGWRSVDPVLAVVTGVVCAGMVWRFGAGWAVPYLVVGLCAALIGILLAAVDLRTRRLPDVITLPAYPLLAVLIAFTGELGPALLGGLALGLAYLVLWLVNPGGLGLGDVKLAGLIGMVCGMLGVQAWTVAALGGQFLGALYGISLLVWKEATRKTEFAFGPFMLLGGLAGVLIP</sequence>
<name>A0A919V4S2_9ACTN</name>
<dbReference type="RefSeq" id="WP_204024826.1">
    <property type="nucleotide sequence ID" value="NZ_BOOW01000014.1"/>
</dbReference>
<comment type="caution">
    <text evidence="4">The sequence shown here is derived from an EMBL/GenBank/DDBJ whole genome shotgun (WGS) entry which is preliminary data.</text>
</comment>
<evidence type="ECO:0000256" key="1">
    <source>
        <dbReference type="ARBA" id="ARBA00005801"/>
    </source>
</evidence>
<feature type="transmembrane region" description="Helical" evidence="2">
    <location>
        <begin position="80"/>
        <end position="100"/>
    </location>
</feature>
<evidence type="ECO:0000256" key="2">
    <source>
        <dbReference type="SAM" id="Phobius"/>
    </source>
</evidence>
<dbReference type="GO" id="GO:0004190">
    <property type="term" value="F:aspartic-type endopeptidase activity"/>
    <property type="evidence" value="ECO:0007669"/>
    <property type="project" value="InterPro"/>
</dbReference>
<keyword evidence="2" id="KW-0812">Transmembrane</keyword>
<dbReference type="EMBL" id="BOOW01000014">
    <property type="protein sequence ID" value="GII92220.1"/>
    <property type="molecule type" value="Genomic_DNA"/>
</dbReference>
<evidence type="ECO:0000313" key="5">
    <source>
        <dbReference type="Proteomes" id="UP000606172"/>
    </source>
</evidence>
<keyword evidence="5" id="KW-1185">Reference proteome</keyword>
<dbReference type="InterPro" id="IPR050882">
    <property type="entry name" value="Prepilin_peptidase/N-MTase"/>
</dbReference>
<keyword evidence="2" id="KW-0472">Membrane</keyword>
<dbReference type="Proteomes" id="UP000606172">
    <property type="component" value="Unassembled WGS sequence"/>
</dbReference>
<dbReference type="Pfam" id="PF01478">
    <property type="entry name" value="Peptidase_A24"/>
    <property type="match status" value="1"/>
</dbReference>
<gene>
    <name evidence="4" type="ORF">Ssi02_24510</name>
</gene>
<keyword evidence="2" id="KW-1133">Transmembrane helix</keyword>
<feature type="transmembrane region" description="Helical" evidence="2">
    <location>
        <begin position="132"/>
        <end position="149"/>
    </location>
</feature>
<feature type="transmembrane region" description="Helical" evidence="2">
    <location>
        <begin position="161"/>
        <end position="187"/>
    </location>
</feature>
<dbReference type="PANTHER" id="PTHR30487:SF0">
    <property type="entry name" value="PREPILIN LEADER PEPTIDASE_N-METHYLTRANSFERASE-RELATED"/>
    <property type="match status" value="1"/>
</dbReference>
<feature type="transmembrane region" description="Helical" evidence="2">
    <location>
        <begin position="107"/>
        <end position="126"/>
    </location>
</feature>
<dbReference type="InterPro" id="IPR000045">
    <property type="entry name" value="Prepilin_IV_endopep_pep"/>
</dbReference>
<dbReference type="AlphaFoldDB" id="A0A919V4S2"/>
<dbReference type="GO" id="GO:0005886">
    <property type="term" value="C:plasma membrane"/>
    <property type="evidence" value="ECO:0007669"/>
    <property type="project" value="TreeGrafter"/>
</dbReference>
<evidence type="ECO:0000259" key="3">
    <source>
        <dbReference type="Pfam" id="PF01478"/>
    </source>
</evidence>
<feature type="transmembrane region" description="Helical" evidence="2">
    <location>
        <begin position="207"/>
        <end position="223"/>
    </location>
</feature>
<dbReference type="PANTHER" id="PTHR30487">
    <property type="entry name" value="TYPE 4 PREPILIN-LIKE PROTEINS LEADER PEPTIDE-PROCESSING ENZYME"/>
    <property type="match status" value="1"/>
</dbReference>
<proteinExistence type="inferred from homology"/>
<feature type="domain" description="Prepilin type IV endopeptidase peptidase" evidence="3">
    <location>
        <begin position="91"/>
        <end position="193"/>
    </location>
</feature>